<dbReference type="Gene3D" id="3.40.630.20">
    <property type="entry name" value="Peptidase C15, pyroglutamyl peptidase I-like"/>
    <property type="match status" value="1"/>
</dbReference>
<dbReference type="PANTHER" id="PTHR17490:SF16">
    <property type="entry name" value="THREONYLCARBAMOYL-AMP SYNTHASE"/>
    <property type="match status" value="1"/>
</dbReference>
<dbReference type="PROSITE" id="PS51163">
    <property type="entry name" value="YRDC"/>
    <property type="match status" value="1"/>
</dbReference>
<keyword evidence="10" id="KW-0548">Nucleotidyltransferase</keyword>
<dbReference type="InterPro" id="IPR016125">
    <property type="entry name" value="Peptidase_C15-like"/>
</dbReference>
<keyword evidence="14" id="KW-0067">ATP-binding</keyword>
<feature type="domain" description="YrdC-like" evidence="17">
    <location>
        <begin position="40"/>
        <end position="237"/>
    </location>
</feature>
<dbReference type="EC" id="2.7.7.87" evidence="4"/>
<evidence type="ECO:0000256" key="16">
    <source>
        <dbReference type="ARBA" id="ARBA00048366"/>
    </source>
</evidence>
<dbReference type="Pfam" id="PF03481">
    <property type="entry name" value="Sua5_C"/>
    <property type="match status" value="1"/>
</dbReference>
<dbReference type="SUPFAM" id="SSF55821">
    <property type="entry name" value="YrdC/RibB"/>
    <property type="match status" value="1"/>
</dbReference>
<dbReference type="InterPro" id="IPR017945">
    <property type="entry name" value="DHBP_synth_RibB-like_a/b_dom"/>
</dbReference>
<keyword evidence="6" id="KW-0963">Cytoplasm</keyword>
<evidence type="ECO:0000256" key="2">
    <source>
        <dbReference type="ARBA" id="ARBA00006641"/>
    </source>
</evidence>
<evidence type="ECO:0000256" key="1">
    <source>
        <dbReference type="ARBA" id="ARBA00004496"/>
    </source>
</evidence>
<evidence type="ECO:0000313" key="18">
    <source>
        <dbReference type="EMBL" id="KAK4498273.1"/>
    </source>
</evidence>
<dbReference type="NCBIfam" id="TIGR00057">
    <property type="entry name" value="L-threonylcarbamoyladenylate synthase"/>
    <property type="match status" value="1"/>
</dbReference>
<evidence type="ECO:0000256" key="3">
    <source>
        <dbReference type="ARBA" id="ARBA00007663"/>
    </source>
</evidence>
<comment type="similarity">
    <text evidence="2">Belongs to the peptidase C15 family.</text>
</comment>
<comment type="similarity">
    <text evidence="3">Belongs to the SUA5 family.</text>
</comment>
<evidence type="ECO:0000256" key="11">
    <source>
        <dbReference type="ARBA" id="ARBA00022741"/>
    </source>
</evidence>
<evidence type="ECO:0000313" key="19">
    <source>
        <dbReference type="Proteomes" id="UP001305779"/>
    </source>
</evidence>
<accession>A0ABR0EA14</accession>
<dbReference type="InterPro" id="IPR006070">
    <property type="entry name" value="Sua5-like_dom"/>
</dbReference>
<dbReference type="Proteomes" id="UP001305779">
    <property type="component" value="Unassembled WGS sequence"/>
</dbReference>
<dbReference type="Pfam" id="PF01300">
    <property type="entry name" value="Sua5_yciO_yrdC"/>
    <property type="match status" value="1"/>
</dbReference>
<proteinExistence type="inferred from homology"/>
<evidence type="ECO:0000256" key="6">
    <source>
        <dbReference type="ARBA" id="ARBA00022490"/>
    </source>
</evidence>
<evidence type="ECO:0000256" key="9">
    <source>
        <dbReference type="ARBA" id="ARBA00022694"/>
    </source>
</evidence>
<evidence type="ECO:0000256" key="15">
    <source>
        <dbReference type="ARBA" id="ARBA00029774"/>
    </source>
</evidence>
<keyword evidence="19" id="KW-1185">Reference proteome</keyword>
<keyword evidence="8" id="KW-0808">Transferase</keyword>
<keyword evidence="12" id="KW-0378">Hydrolase</keyword>
<keyword evidence="9" id="KW-0819">tRNA processing</keyword>
<organism evidence="18 19">
    <name type="scientific">Zasmidium cellare</name>
    <name type="common">Wine cellar mold</name>
    <name type="synonym">Racodium cellare</name>
    <dbReference type="NCBI Taxonomy" id="395010"/>
    <lineage>
        <taxon>Eukaryota</taxon>
        <taxon>Fungi</taxon>
        <taxon>Dikarya</taxon>
        <taxon>Ascomycota</taxon>
        <taxon>Pezizomycotina</taxon>
        <taxon>Dothideomycetes</taxon>
        <taxon>Dothideomycetidae</taxon>
        <taxon>Mycosphaerellales</taxon>
        <taxon>Mycosphaerellaceae</taxon>
        <taxon>Zasmidium</taxon>
    </lineage>
</organism>
<dbReference type="InterPro" id="IPR038385">
    <property type="entry name" value="Sua5/YwlC_C"/>
</dbReference>
<evidence type="ECO:0000256" key="4">
    <source>
        <dbReference type="ARBA" id="ARBA00012584"/>
    </source>
</evidence>
<evidence type="ECO:0000256" key="13">
    <source>
        <dbReference type="ARBA" id="ARBA00022807"/>
    </source>
</evidence>
<dbReference type="Gene3D" id="3.90.870.10">
    <property type="entry name" value="DHBP synthase"/>
    <property type="match status" value="1"/>
</dbReference>
<keyword evidence="7" id="KW-0645">Protease</keyword>
<comment type="caution">
    <text evidence="18">The sequence shown here is derived from an EMBL/GenBank/DDBJ whole genome shotgun (WGS) entry which is preliminary data.</text>
</comment>
<reference evidence="18 19" key="1">
    <citation type="journal article" date="2023" name="G3 (Bethesda)">
        <title>A chromosome-level genome assembly of Zasmidium syzygii isolated from banana leaves.</title>
        <authorList>
            <person name="van Westerhoven A.C."/>
            <person name="Mehrabi R."/>
            <person name="Talebi R."/>
            <person name="Steentjes M.B.F."/>
            <person name="Corcolon B."/>
            <person name="Chong P.A."/>
            <person name="Kema G.H.J."/>
            <person name="Seidl M.F."/>
        </authorList>
    </citation>
    <scope>NUCLEOTIDE SEQUENCE [LARGE SCALE GENOMIC DNA]</scope>
    <source>
        <strain evidence="18 19">P124</strain>
    </source>
</reference>
<evidence type="ECO:0000256" key="8">
    <source>
        <dbReference type="ARBA" id="ARBA00022679"/>
    </source>
</evidence>
<dbReference type="Pfam" id="PF01470">
    <property type="entry name" value="Peptidase_C15"/>
    <property type="match status" value="1"/>
</dbReference>
<dbReference type="EMBL" id="JAXOVC010000008">
    <property type="protein sequence ID" value="KAK4498273.1"/>
    <property type="molecule type" value="Genomic_DNA"/>
</dbReference>
<comment type="subcellular location">
    <subcellularLocation>
        <location evidence="1">Cytoplasm</location>
    </subcellularLocation>
</comment>
<name>A0ABR0EA14_ZASCE</name>
<dbReference type="Gene3D" id="3.40.50.11030">
    <property type="entry name" value="Threonylcarbamoyl-AMP synthase, C-terminal domain"/>
    <property type="match status" value="1"/>
</dbReference>
<comment type="catalytic activity">
    <reaction evidence="16">
        <text>L-threonine + hydrogencarbonate + ATP = L-threonylcarbamoyladenylate + diphosphate + H2O</text>
        <dbReference type="Rhea" id="RHEA:36407"/>
        <dbReference type="ChEBI" id="CHEBI:15377"/>
        <dbReference type="ChEBI" id="CHEBI:17544"/>
        <dbReference type="ChEBI" id="CHEBI:30616"/>
        <dbReference type="ChEBI" id="CHEBI:33019"/>
        <dbReference type="ChEBI" id="CHEBI:57926"/>
        <dbReference type="ChEBI" id="CHEBI:73682"/>
        <dbReference type="EC" id="2.7.7.87"/>
    </reaction>
</comment>
<evidence type="ECO:0000256" key="14">
    <source>
        <dbReference type="ARBA" id="ARBA00022840"/>
    </source>
</evidence>
<evidence type="ECO:0000256" key="7">
    <source>
        <dbReference type="ARBA" id="ARBA00022670"/>
    </source>
</evidence>
<dbReference type="SUPFAM" id="SSF53182">
    <property type="entry name" value="Pyrrolidone carboxyl peptidase (pyroglutamate aminopeptidase)"/>
    <property type="match status" value="1"/>
</dbReference>
<dbReference type="PANTHER" id="PTHR17490">
    <property type="entry name" value="SUA5"/>
    <property type="match status" value="1"/>
</dbReference>
<sequence>METRALPVDASKIGHITAIPSSNDILDELDIELSTDSQDAQHLKDAAERLRTSDVPVAFPTETVYGLGADATRSDAVKGIYKAKQRPADNPLIVHFASLRQLRMLLAGGESTTEDPIPQIYKPLISRFWPGPLTILLPNPENSPLAPEVTAGLKTFGARIPRHVLALALIQTANVPVAAPSANASTKPSPTAAEHVAYDLDGRIETILDGGPCDVGVESTVVDGLSNPPLILRPGGISIEQIRSCPGWEETQIGYKNSAESGSQPKAPGMKYRHYSPKATVVLFEPGQKAPSVGDLQSQAGEGARVGVVRTKSWKIDPGAKPFLVNDTSRPPLQMTNGAHHDSIPGFAGMLQSVQASRRAKSQIMQHNIDFEEAKLQLLDLNLGPDTADIARGIFSALRDLDRKDVDAIFVEGIDEDEGDTAAALMNRLRKAAETAGQAGHIISMGSIQNDDNKKELTILVTGFGPFQEKYPVNPSYEITRLLPDYLPATSPHNSAVRIISYGTPIRVAYDGVRELVPKLHDAYAGTVDLVMHIGMASGRKFYCAERYGHRDGYIKNKDLDGKMPPPEEGKVSFGDCPETMTTSLDFESVLLNWQTNILGIPEGQPGAHADIRPSEDAGRYLCDYIYFNSLAYFGRKSGDMVEGRDCSRPVLFFHVPAESDEGSLARGRAVCVALIRAMADSYSRRMEDGDGVV</sequence>
<keyword evidence="13" id="KW-0788">Thiol protease</keyword>
<keyword evidence="11" id="KW-0547">Nucleotide-binding</keyword>
<evidence type="ECO:0000256" key="12">
    <source>
        <dbReference type="ARBA" id="ARBA00022801"/>
    </source>
</evidence>
<dbReference type="InterPro" id="IPR036440">
    <property type="entry name" value="Peptidase_C15-like_sf"/>
</dbReference>
<dbReference type="InterPro" id="IPR005145">
    <property type="entry name" value="Sua5_C"/>
</dbReference>
<evidence type="ECO:0000259" key="17">
    <source>
        <dbReference type="PROSITE" id="PS51163"/>
    </source>
</evidence>
<evidence type="ECO:0000256" key="5">
    <source>
        <dbReference type="ARBA" id="ARBA00015492"/>
    </source>
</evidence>
<dbReference type="InterPro" id="IPR050156">
    <property type="entry name" value="TC-AMP_synthase_SUA5"/>
</dbReference>
<evidence type="ECO:0000256" key="10">
    <source>
        <dbReference type="ARBA" id="ARBA00022695"/>
    </source>
</evidence>
<protein>
    <recommendedName>
        <fullName evidence="5">Threonylcarbamoyl-AMP synthase</fullName>
        <ecNumber evidence="4">2.7.7.87</ecNumber>
    </recommendedName>
    <alternativeName>
        <fullName evidence="15">L-threonylcarbamoyladenylate synthase</fullName>
    </alternativeName>
</protein>
<gene>
    <name evidence="18" type="ORF">PRZ48_010931</name>
</gene>